<gene>
    <name evidence="1" type="ORF">SKAU_G00092710</name>
</gene>
<sequence length="113" mass="12580">MLPGPYCEFKEDSKLMGSTRPNAQPSMDFRRRANVTLEPPSMCILILSNPSNGKARTYTCRVIQGGEALENSMALHPLLVEYCSGFSVFCHSTPRLLLTLMSFFWALGPLSAY</sequence>
<dbReference type="EMBL" id="JAINUF010000003">
    <property type="protein sequence ID" value="KAJ8369243.1"/>
    <property type="molecule type" value="Genomic_DNA"/>
</dbReference>
<accession>A0A9Q1J6N2</accession>
<name>A0A9Q1J6N2_SYNKA</name>
<protein>
    <submittedName>
        <fullName evidence="1">Uncharacterized protein</fullName>
    </submittedName>
</protein>
<dbReference type="Proteomes" id="UP001152622">
    <property type="component" value="Chromosome 3"/>
</dbReference>
<keyword evidence="2" id="KW-1185">Reference proteome</keyword>
<proteinExistence type="predicted"/>
<dbReference type="AlphaFoldDB" id="A0A9Q1J6N2"/>
<reference evidence="1" key="1">
    <citation type="journal article" date="2023" name="Science">
        <title>Genome structures resolve the early diversification of teleost fishes.</title>
        <authorList>
            <person name="Parey E."/>
            <person name="Louis A."/>
            <person name="Montfort J."/>
            <person name="Bouchez O."/>
            <person name="Roques C."/>
            <person name="Iampietro C."/>
            <person name="Lluch J."/>
            <person name="Castinel A."/>
            <person name="Donnadieu C."/>
            <person name="Desvignes T."/>
            <person name="Floi Bucao C."/>
            <person name="Jouanno E."/>
            <person name="Wen M."/>
            <person name="Mejri S."/>
            <person name="Dirks R."/>
            <person name="Jansen H."/>
            <person name="Henkel C."/>
            <person name="Chen W.J."/>
            <person name="Zahm M."/>
            <person name="Cabau C."/>
            <person name="Klopp C."/>
            <person name="Thompson A.W."/>
            <person name="Robinson-Rechavi M."/>
            <person name="Braasch I."/>
            <person name="Lecointre G."/>
            <person name="Bobe J."/>
            <person name="Postlethwait J.H."/>
            <person name="Berthelot C."/>
            <person name="Roest Crollius H."/>
            <person name="Guiguen Y."/>
        </authorList>
    </citation>
    <scope>NUCLEOTIDE SEQUENCE</scope>
    <source>
        <strain evidence="1">WJC10195</strain>
    </source>
</reference>
<comment type="caution">
    <text evidence="1">The sequence shown here is derived from an EMBL/GenBank/DDBJ whole genome shotgun (WGS) entry which is preliminary data.</text>
</comment>
<organism evidence="1 2">
    <name type="scientific">Synaphobranchus kaupii</name>
    <name type="common">Kaup's arrowtooth eel</name>
    <dbReference type="NCBI Taxonomy" id="118154"/>
    <lineage>
        <taxon>Eukaryota</taxon>
        <taxon>Metazoa</taxon>
        <taxon>Chordata</taxon>
        <taxon>Craniata</taxon>
        <taxon>Vertebrata</taxon>
        <taxon>Euteleostomi</taxon>
        <taxon>Actinopterygii</taxon>
        <taxon>Neopterygii</taxon>
        <taxon>Teleostei</taxon>
        <taxon>Anguilliformes</taxon>
        <taxon>Synaphobranchidae</taxon>
        <taxon>Synaphobranchus</taxon>
    </lineage>
</organism>
<dbReference type="OrthoDB" id="10031887at2759"/>
<evidence type="ECO:0000313" key="2">
    <source>
        <dbReference type="Proteomes" id="UP001152622"/>
    </source>
</evidence>
<evidence type="ECO:0000313" key="1">
    <source>
        <dbReference type="EMBL" id="KAJ8369243.1"/>
    </source>
</evidence>